<dbReference type="Pfam" id="PF00148">
    <property type="entry name" value="Oxidored_nitro"/>
    <property type="match status" value="1"/>
</dbReference>
<evidence type="ECO:0000259" key="1">
    <source>
        <dbReference type="Pfam" id="PF00148"/>
    </source>
</evidence>
<dbReference type="InterPro" id="IPR049939">
    <property type="entry name" value="NifE-like"/>
</dbReference>
<dbReference type="PANTHER" id="PTHR42956">
    <property type="entry name" value="NITROGENASE IRON-MOLYBDENUM COFACTOR BIOSYNTHESIS PROTEIN NIFE"/>
    <property type="match status" value="1"/>
</dbReference>
<evidence type="ECO:0000313" key="3">
    <source>
        <dbReference type="Proteomes" id="UP000050326"/>
    </source>
</evidence>
<keyword evidence="2" id="KW-0560">Oxidoreductase</keyword>
<protein>
    <submittedName>
        <fullName evidence="2">Nitrogenase vanadium-iron protein alpha chain</fullName>
        <ecNumber evidence="2">1.18.6.1</ecNumber>
    </submittedName>
</protein>
<dbReference type="SUPFAM" id="SSF53807">
    <property type="entry name" value="Helical backbone' metal receptor"/>
    <property type="match status" value="1"/>
</dbReference>
<dbReference type="RefSeq" id="WP_054873439.1">
    <property type="nucleotide sequence ID" value="NZ_LKET01000014.1"/>
</dbReference>
<dbReference type="STRING" id="36849.OXPF_02930"/>
<dbReference type="EMBL" id="LKET01000014">
    <property type="protein sequence ID" value="KPU46183.1"/>
    <property type="molecule type" value="Genomic_DNA"/>
</dbReference>
<comment type="caution">
    <text evidence="2">The sequence shown here is derived from an EMBL/GenBank/DDBJ whole genome shotgun (WGS) entry which is preliminary data.</text>
</comment>
<feature type="domain" description="Nitrogenase/oxidoreductase component 1" evidence="1">
    <location>
        <begin position="57"/>
        <end position="470"/>
    </location>
</feature>
<proteinExistence type="predicted"/>
<keyword evidence="3" id="KW-1185">Reference proteome</keyword>
<dbReference type="Gene3D" id="3.40.50.12380">
    <property type="entry name" value="Nitrogenase MoFe cofactor biosynthesis protein NifE, C-terminal"/>
    <property type="match status" value="1"/>
</dbReference>
<evidence type="ECO:0000313" key="2">
    <source>
        <dbReference type="EMBL" id="KPU46183.1"/>
    </source>
</evidence>
<dbReference type="PATRIC" id="fig|36849.3.peg.319"/>
<dbReference type="InterPro" id="IPR000510">
    <property type="entry name" value="Nase/OxRdtase_comp1"/>
</dbReference>
<dbReference type="Proteomes" id="UP000050326">
    <property type="component" value="Unassembled WGS sequence"/>
</dbReference>
<name>A0A0P8WDT3_9CLOT</name>
<dbReference type="GO" id="GO:0016163">
    <property type="term" value="F:nitrogenase activity"/>
    <property type="evidence" value="ECO:0007669"/>
    <property type="project" value="UniProtKB-EC"/>
</dbReference>
<organism evidence="2 3">
    <name type="scientific">Oxobacter pfennigii</name>
    <dbReference type="NCBI Taxonomy" id="36849"/>
    <lineage>
        <taxon>Bacteria</taxon>
        <taxon>Bacillati</taxon>
        <taxon>Bacillota</taxon>
        <taxon>Clostridia</taxon>
        <taxon>Eubacteriales</taxon>
        <taxon>Clostridiaceae</taxon>
        <taxon>Oxobacter</taxon>
    </lineage>
</organism>
<accession>A0A0P8WDT3</accession>
<reference evidence="2 3" key="1">
    <citation type="submission" date="2015-09" db="EMBL/GenBank/DDBJ databases">
        <title>Genome sequence of Oxobacter pfennigii DSM 3222.</title>
        <authorList>
            <person name="Poehlein A."/>
            <person name="Bengelsdorf F.R."/>
            <person name="Schiel-Bengelsdorf B."/>
            <person name="Duerre P."/>
            <person name="Daniel R."/>
        </authorList>
    </citation>
    <scope>NUCLEOTIDE SEQUENCE [LARGE SCALE GENOMIC DNA]</scope>
    <source>
        <strain evidence="2 3">DSM 3222</strain>
    </source>
</reference>
<dbReference type="OrthoDB" id="9767044at2"/>
<dbReference type="Gene3D" id="3.40.50.1980">
    <property type="entry name" value="Nitrogenase molybdenum iron protein domain"/>
    <property type="match status" value="1"/>
</dbReference>
<sequence>MNYLNAKSAPAREDRLKANIAFGGTVDEMIKCSKGGCFSETGCLNLAGRRFSQTQGCQFTLSLAILNTLRNAVIIMHSPIGCGACSISNVGVNKSFKQLRDPKADGVVWLNTNLDEADVIGGGERKLREAVLYADKEFRPDTIIVANGCVPALIGDDIDSILADLQTQTASIIVPIHCEGFKTKVMATAYDAVYHGILKNYIRKPERREYIAEPDFEKLKEQYRISRNVNILNVSSMSRADELELQRLLNAIGLNVNFIPCYAKPEDFEYSLETSLNVSICGTHDDYFVEHLKEKYDIPFLIDTIPIGRKNTDRWILKIAEYFGLEKEAHLLIKDENELLDKSLEPYRKILSRKKVFLAGGEVRIVATAEIIQDLGMEVVGFKAHHFDKFIEPIFEALEDVEDVVIDVATNQPFEQSNLINLLKPDVFITHTGGNNISAKYGLPILPLFGPGYNYLGYSGTFEVARRLNRIVRNSQFNKKLAENTLLPYKKEWYEKDPFTYIKSQDAV</sequence>
<dbReference type="EC" id="1.18.6.1" evidence="2"/>
<dbReference type="PANTHER" id="PTHR42956:SF1">
    <property type="entry name" value="NITROGENASE IRON-MOLYBDENUM COFACTOR BIOSYNTHESIS PROTEIN NIFE"/>
    <property type="match status" value="1"/>
</dbReference>
<dbReference type="AlphaFoldDB" id="A0A0P8WDT3"/>
<gene>
    <name evidence="2" type="primary">vnfD_1</name>
    <name evidence="2" type="ORF">OXPF_02930</name>
</gene>